<evidence type="ECO:0000256" key="7">
    <source>
        <dbReference type="ARBA" id="ARBA00022989"/>
    </source>
</evidence>
<keyword evidence="2 9" id="KW-1003">Cell membrane</keyword>
<feature type="active site" evidence="9">
    <location>
        <position position="110"/>
    </location>
</feature>
<evidence type="ECO:0000256" key="5">
    <source>
        <dbReference type="ARBA" id="ARBA00022750"/>
    </source>
</evidence>
<organism evidence="12 13">
    <name type="scientific">Clostridium malenominatum</name>
    <dbReference type="NCBI Taxonomy" id="1539"/>
    <lineage>
        <taxon>Bacteria</taxon>
        <taxon>Bacillati</taxon>
        <taxon>Bacillota</taxon>
        <taxon>Clostridia</taxon>
        <taxon>Eubacteriales</taxon>
        <taxon>Clostridiaceae</taxon>
        <taxon>Clostridium</taxon>
    </lineage>
</organism>
<keyword evidence="13" id="KW-1185">Reference proteome</keyword>
<evidence type="ECO:0000256" key="10">
    <source>
        <dbReference type="RuleBase" id="RU000594"/>
    </source>
</evidence>
<name>A0ABP3U3W9_9CLOT</name>
<evidence type="ECO:0000256" key="2">
    <source>
        <dbReference type="ARBA" id="ARBA00022475"/>
    </source>
</evidence>
<keyword evidence="8 9" id="KW-0472">Membrane</keyword>
<dbReference type="RefSeq" id="WP_343768808.1">
    <property type="nucleotide sequence ID" value="NZ_BAAACF010000001.1"/>
</dbReference>
<comment type="pathway">
    <text evidence="9">Protein modification; lipoprotein biosynthesis (signal peptide cleavage).</text>
</comment>
<proteinExistence type="inferred from homology"/>
<feature type="transmembrane region" description="Helical" evidence="9">
    <location>
        <begin position="120"/>
        <end position="144"/>
    </location>
</feature>
<dbReference type="NCBIfam" id="TIGR00077">
    <property type="entry name" value="lspA"/>
    <property type="match status" value="1"/>
</dbReference>
<keyword evidence="3 9" id="KW-0645">Protease</keyword>
<dbReference type="PROSITE" id="PS00855">
    <property type="entry name" value="SPASE_II"/>
    <property type="match status" value="1"/>
</dbReference>
<keyword evidence="7 9" id="KW-1133">Transmembrane helix</keyword>
<dbReference type="PANTHER" id="PTHR33695:SF1">
    <property type="entry name" value="LIPOPROTEIN SIGNAL PEPTIDASE"/>
    <property type="match status" value="1"/>
</dbReference>
<reference evidence="13" key="1">
    <citation type="journal article" date="2019" name="Int. J. Syst. Evol. Microbiol.">
        <title>The Global Catalogue of Microorganisms (GCM) 10K type strain sequencing project: providing services to taxonomists for standard genome sequencing and annotation.</title>
        <authorList>
            <consortium name="The Broad Institute Genomics Platform"/>
            <consortium name="The Broad Institute Genome Sequencing Center for Infectious Disease"/>
            <person name="Wu L."/>
            <person name="Ma J."/>
        </authorList>
    </citation>
    <scope>NUCLEOTIDE SEQUENCE [LARGE SCALE GENOMIC DNA]</scope>
    <source>
        <strain evidence="13">JCM 1405</strain>
    </source>
</reference>
<comment type="caution">
    <text evidence="12">The sequence shown here is derived from an EMBL/GenBank/DDBJ whole genome shotgun (WGS) entry which is preliminary data.</text>
</comment>
<evidence type="ECO:0000256" key="8">
    <source>
        <dbReference type="ARBA" id="ARBA00023136"/>
    </source>
</evidence>
<evidence type="ECO:0000256" key="1">
    <source>
        <dbReference type="ARBA" id="ARBA00006139"/>
    </source>
</evidence>
<evidence type="ECO:0000256" key="11">
    <source>
        <dbReference type="RuleBase" id="RU004181"/>
    </source>
</evidence>
<comment type="caution">
    <text evidence="9">Lacks conserved residue(s) required for the propagation of feature annotation.</text>
</comment>
<evidence type="ECO:0000256" key="3">
    <source>
        <dbReference type="ARBA" id="ARBA00022670"/>
    </source>
</evidence>
<evidence type="ECO:0000256" key="9">
    <source>
        <dbReference type="HAMAP-Rule" id="MF_00161"/>
    </source>
</evidence>
<dbReference type="HAMAP" id="MF_00161">
    <property type="entry name" value="LspA"/>
    <property type="match status" value="1"/>
</dbReference>
<keyword evidence="6 9" id="KW-0378">Hydrolase</keyword>
<dbReference type="PANTHER" id="PTHR33695">
    <property type="entry name" value="LIPOPROTEIN SIGNAL PEPTIDASE"/>
    <property type="match status" value="1"/>
</dbReference>
<dbReference type="Pfam" id="PF01252">
    <property type="entry name" value="Peptidase_A8"/>
    <property type="match status" value="1"/>
</dbReference>
<feature type="active site" evidence="9">
    <location>
        <position position="129"/>
    </location>
</feature>
<dbReference type="Proteomes" id="UP001500339">
    <property type="component" value="Unassembled WGS sequence"/>
</dbReference>
<evidence type="ECO:0000313" key="12">
    <source>
        <dbReference type="EMBL" id="GAA0723887.1"/>
    </source>
</evidence>
<protein>
    <recommendedName>
        <fullName evidence="9">Lipoprotein signal peptidase</fullName>
        <ecNumber evidence="9">3.4.23.36</ecNumber>
    </recommendedName>
    <alternativeName>
        <fullName evidence="9">Prolipoprotein signal peptidase</fullName>
    </alternativeName>
    <alternativeName>
        <fullName evidence="9">Signal peptidase II</fullName>
        <shortName evidence="9">SPase II</shortName>
    </alternativeName>
</protein>
<comment type="subcellular location">
    <subcellularLocation>
        <location evidence="9">Cell membrane</location>
        <topology evidence="9">Multi-pass membrane protein</topology>
    </subcellularLocation>
</comment>
<keyword evidence="4 9" id="KW-0812">Transmembrane</keyword>
<evidence type="ECO:0000256" key="4">
    <source>
        <dbReference type="ARBA" id="ARBA00022692"/>
    </source>
</evidence>
<comment type="function">
    <text evidence="9 10">This protein specifically catalyzes the removal of signal peptides from prolipoproteins.</text>
</comment>
<dbReference type="EC" id="3.4.23.36" evidence="9"/>
<feature type="transmembrane region" description="Helical" evidence="9">
    <location>
        <begin position="56"/>
        <end position="75"/>
    </location>
</feature>
<comment type="catalytic activity">
    <reaction evidence="9 10">
        <text>Release of signal peptides from bacterial membrane prolipoproteins. Hydrolyzes -Xaa-Yaa-Zaa-|-(S,diacylglyceryl)Cys-, in which Xaa is hydrophobic (preferably Leu), and Yaa (Ala or Ser) and Zaa (Gly or Ala) have small, neutral side chains.</text>
        <dbReference type="EC" id="3.4.23.36"/>
    </reaction>
</comment>
<dbReference type="EMBL" id="BAAACF010000001">
    <property type="protein sequence ID" value="GAA0723887.1"/>
    <property type="molecule type" value="Genomic_DNA"/>
</dbReference>
<feature type="transmembrane region" description="Helical" evidence="9">
    <location>
        <begin position="82"/>
        <end position="100"/>
    </location>
</feature>
<dbReference type="InterPro" id="IPR001872">
    <property type="entry name" value="Peptidase_A8"/>
</dbReference>
<gene>
    <name evidence="9 12" type="primary">lspA</name>
    <name evidence="12" type="ORF">GCM10008905_17070</name>
</gene>
<dbReference type="PRINTS" id="PR00781">
    <property type="entry name" value="LIPOSIGPTASE"/>
</dbReference>
<evidence type="ECO:0000256" key="6">
    <source>
        <dbReference type="ARBA" id="ARBA00022801"/>
    </source>
</evidence>
<keyword evidence="5 9" id="KW-0064">Aspartyl protease</keyword>
<evidence type="ECO:0000313" key="13">
    <source>
        <dbReference type="Proteomes" id="UP001500339"/>
    </source>
</evidence>
<accession>A0ABP3U3W9</accession>
<sequence>MEIAIILLGIFLDRITKLWAIKNLSSGKDIVIIKDFFQFSYLENTGAAFGIFRDKLFFLTLITSLVTIGLIVYLFYYKPSWILLRISLALIISGAIGNLIDRVQYKYVVDFILVHFKDKYYFPTFNVADVCVSIGAVLLTLFILKEESYGDKGIFN</sequence>
<comment type="similarity">
    <text evidence="1 9 11">Belongs to the peptidase A8 family.</text>
</comment>